<proteinExistence type="predicted"/>
<dbReference type="Proteomes" id="UP000199666">
    <property type="component" value="Unassembled WGS sequence"/>
</dbReference>
<name>A0A1I2UY51_9SPHI</name>
<keyword evidence="1" id="KW-0472">Membrane</keyword>
<accession>A0A1I2UY51</accession>
<organism evidence="2 3">
    <name type="scientific">Pedobacter insulae</name>
    <dbReference type="NCBI Taxonomy" id="414048"/>
    <lineage>
        <taxon>Bacteria</taxon>
        <taxon>Pseudomonadati</taxon>
        <taxon>Bacteroidota</taxon>
        <taxon>Sphingobacteriia</taxon>
        <taxon>Sphingobacteriales</taxon>
        <taxon>Sphingobacteriaceae</taxon>
        <taxon>Pedobacter</taxon>
    </lineage>
</organism>
<protein>
    <submittedName>
        <fullName evidence="2">MtN3 and saliva related transmembrane protein</fullName>
    </submittedName>
</protein>
<gene>
    <name evidence="2" type="ORF">SAMN04489864_102403</name>
</gene>
<feature type="transmembrane region" description="Helical" evidence="1">
    <location>
        <begin position="64"/>
        <end position="83"/>
    </location>
</feature>
<sequence>MIVEFKSYIGLAAGILTAISSLPQIIKVVKDKKAQDVSPIMFMILLAGNGAWLYYGILIKDLPILITNAFSCILDLLMIYLNYRFKNKK</sequence>
<dbReference type="GO" id="GO:0016020">
    <property type="term" value="C:membrane"/>
    <property type="evidence" value="ECO:0007669"/>
    <property type="project" value="InterPro"/>
</dbReference>
<dbReference type="EMBL" id="FOPP01000002">
    <property type="protein sequence ID" value="SFG81922.1"/>
    <property type="molecule type" value="Genomic_DNA"/>
</dbReference>
<dbReference type="STRING" id="414048.SAMN04489864_102403"/>
<keyword evidence="1" id="KW-1133">Transmembrane helix</keyword>
<dbReference type="GO" id="GO:0051119">
    <property type="term" value="F:sugar transmembrane transporter activity"/>
    <property type="evidence" value="ECO:0007669"/>
    <property type="project" value="InterPro"/>
</dbReference>
<dbReference type="Gene3D" id="1.20.1280.290">
    <property type="match status" value="1"/>
</dbReference>
<reference evidence="2 3" key="1">
    <citation type="submission" date="2016-10" db="EMBL/GenBank/DDBJ databases">
        <authorList>
            <person name="de Groot N.N."/>
        </authorList>
    </citation>
    <scope>NUCLEOTIDE SEQUENCE [LARGE SCALE GENOMIC DNA]</scope>
    <source>
        <strain evidence="2 3">DSM 18684</strain>
    </source>
</reference>
<dbReference type="Pfam" id="PF03083">
    <property type="entry name" value="MtN3_slv"/>
    <property type="match status" value="1"/>
</dbReference>
<keyword evidence="1 2" id="KW-0812">Transmembrane</keyword>
<keyword evidence="3" id="KW-1185">Reference proteome</keyword>
<evidence type="ECO:0000256" key="1">
    <source>
        <dbReference type="SAM" id="Phobius"/>
    </source>
</evidence>
<dbReference type="AlphaFoldDB" id="A0A1I2UY51"/>
<evidence type="ECO:0000313" key="3">
    <source>
        <dbReference type="Proteomes" id="UP000199666"/>
    </source>
</evidence>
<feature type="transmembrane region" description="Helical" evidence="1">
    <location>
        <begin position="38"/>
        <end position="58"/>
    </location>
</feature>
<evidence type="ECO:0000313" key="2">
    <source>
        <dbReference type="EMBL" id="SFG81922.1"/>
    </source>
</evidence>
<dbReference type="InterPro" id="IPR004316">
    <property type="entry name" value="SWEET_rpt"/>
</dbReference>
<dbReference type="NCBIfam" id="NF037968">
    <property type="entry name" value="SemiSWEET_2"/>
    <property type="match status" value="1"/>
</dbReference>
<dbReference type="InterPro" id="IPR047662">
    <property type="entry name" value="SemiSWEET"/>
</dbReference>